<accession>A0A154W3N0</accession>
<dbReference type="Proteomes" id="UP000076400">
    <property type="component" value="Unassembled WGS sequence"/>
</dbReference>
<evidence type="ECO:0000313" key="4">
    <source>
        <dbReference type="Proteomes" id="UP000076400"/>
    </source>
</evidence>
<dbReference type="GO" id="GO:0009244">
    <property type="term" value="P:lipopolysaccharide core region biosynthetic process"/>
    <property type="evidence" value="ECO:0007669"/>
    <property type="project" value="TreeGrafter"/>
</dbReference>
<keyword evidence="1" id="KW-0328">Glycosyltransferase</keyword>
<evidence type="ECO:0000256" key="2">
    <source>
        <dbReference type="ARBA" id="ARBA00022679"/>
    </source>
</evidence>
<evidence type="ECO:0000256" key="1">
    <source>
        <dbReference type="ARBA" id="ARBA00022676"/>
    </source>
</evidence>
<dbReference type="PANTHER" id="PTHR30160:SF1">
    <property type="entry name" value="LIPOPOLYSACCHARIDE 1,2-N-ACETYLGLUCOSAMINETRANSFERASE-RELATED"/>
    <property type="match status" value="1"/>
</dbReference>
<protein>
    <recommendedName>
        <fullName evidence="5">Glycosyl transferase</fullName>
    </recommendedName>
</protein>
<dbReference type="CDD" id="cd03789">
    <property type="entry name" value="GT9_LPS_heptosyltransferase"/>
    <property type="match status" value="1"/>
</dbReference>
<dbReference type="OrthoDB" id="9797795at2"/>
<sequence>MKLLFITSNRLGDAVLSTGLLAALLDRHPGCRTTVVCGPLPAPLFAALPGLERVIGLEKRRHALHWLHLWRELIPQRWDRIVDLRNSAVSYLLRRASIIRLGAHQPGRHVVEELASLIGDEPPTAPRLWLSEADRREARRVIPADRPVLALGPAANWPAKQWPVERFAALAERLTAPDGPLPDAAILVSAAAHERAVVQPLFDRFGPRIIDMVGAPVMPTAAAFAGCALYVGNDSGLMHAAAAAGTPTLGLFGPTNAQRYRPWGPHCRLVRTPEDWRSLVQAADSGVLPGERLMDGITVEQAAAAARDMLAPPAPSHPGSHPGAAA</sequence>
<dbReference type="InterPro" id="IPR051199">
    <property type="entry name" value="LPS_LOS_Heptosyltrfase"/>
</dbReference>
<dbReference type="GO" id="GO:0008713">
    <property type="term" value="F:ADP-heptose-lipopolysaccharide heptosyltransferase activity"/>
    <property type="evidence" value="ECO:0007669"/>
    <property type="project" value="TreeGrafter"/>
</dbReference>
<dbReference type="Pfam" id="PF01075">
    <property type="entry name" value="Glyco_transf_9"/>
    <property type="match status" value="1"/>
</dbReference>
<gene>
    <name evidence="3" type="ORF">AUP43_08830</name>
</gene>
<name>A0A154W3N0_9PROT</name>
<proteinExistence type="predicted"/>
<dbReference type="AlphaFoldDB" id="A0A154W3N0"/>
<dbReference type="EMBL" id="LPXN01000107">
    <property type="protein sequence ID" value="KZD08192.1"/>
    <property type="molecule type" value="Genomic_DNA"/>
</dbReference>
<dbReference type="GO" id="GO:0005829">
    <property type="term" value="C:cytosol"/>
    <property type="evidence" value="ECO:0007669"/>
    <property type="project" value="TreeGrafter"/>
</dbReference>
<dbReference type="InterPro" id="IPR002201">
    <property type="entry name" value="Glyco_trans_9"/>
</dbReference>
<organism evidence="3 4">
    <name type="scientific">Oceanibaculum pacificum</name>
    <dbReference type="NCBI Taxonomy" id="580166"/>
    <lineage>
        <taxon>Bacteria</taxon>
        <taxon>Pseudomonadati</taxon>
        <taxon>Pseudomonadota</taxon>
        <taxon>Alphaproteobacteria</taxon>
        <taxon>Rhodospirillales</taxon>
        <taxon>Oceanibaculaceae</taxon>
        <taxon>Oceanibaculum</taxon>
    </lineage>
</organism>
<comment type="caution">
    <text evidence="3">The sequence shown here is derived from an EMBL/GenBank/DDBJ whole genome shotgun (WGS) entry which is preliminary data.</text>
</comment>
<dbReference type="PANTHER" id="PTHR30160">
    <property type="entry name" value="TETRAACYLDISACCHARIDE 4'-KINASE-RELATED"/>
    <property type="match status" value="1"/>
</dbReference>
<dbReference type="STRING" id="580166.AUP43_08830"/>
<dbReference type="RefSeq" id="WP_067556056.1">
    <property type="nucleotide sequence ID" value="NZ_LPXN01000107.1"/>
</dbReference>
<evidence type="ECO:0000313" key="3">
    <source>
        <dbReference type="EMBL" id="KZD08192.1"/>
    </source>
</evidence>
<reference evidence="3 4" key="1">
    <citation type="submission" date="2015-12" db="EMBL/GenBank/DDBJ databases">
        <title>Genome sequence of Oceanibaculum pacificum MCCC 1A02656.</title>
        <authorList>
            <person name="Lu L."/>
            <person name="Lai Q."/>
            <person name="Shao Z."/>
            <person name="Qian P."/>
        </authorList>
    </citation>
    <scope>NUCLEOTIDE SEQUENCE [LARGE SCALE GENOMIC DNA]</scope>
    <source>
        <strain evidence="3 4">MCCC 1A02656</strain>
    </source>
</reference>
<dbReference type="SUPFAM" id="SSF53756">
    <property type="entry name" value="UDP-Glycosyltransferase/glycogen phosphorylase"/>
    <property type="match status" value="1"/>
</dbReference>
<keyword evidence="2" id="KW-0808">Transferase</keyword>
<keyword evidence="4" id="KW-1185">Reference proteome</keyword>
<evidence type="ECO:0008006" key="5">
    <source>
        <dbReference type="Google" id="ProtNLM"/>
    </source>
</evidence>
<dbReference type="Gene3D" id="3.40.50.2000">
    <property type="entry name" value="Glycogen Phosphorylase B"/>
    <property type="match status" value="2"/>
</dbReference>